<dbReference type="RefSeq" id="WP_144067288.1">
    <property type="nucleotide sequence ID" value="NZ_CP041636.1"/>
</dbReference>
<sequence length="322" mass="35003">MENQPKLLITEPDGFPADAEARLSEHFLVQKLASADALADAAADAVGLLIRLHHRIDADLLARTTQLRFVATSTTGLTHIDLEAAQRRDIAILSLKGEEAFLRSIHSTAELAWGLAISLMRHIPPAAASVNRGEWDRYRFLGREMRGRRLGIVGYGRLGEIMGRYGLAFGMSVWANDIRDQPLPDGIERKTLADIFASCDIISIHLPATGETRGLIGKDLLGRMLPDAILINTARGDVVDEAALAHLIEQRRIGGVGLDVLNEETGGQQEASRRLRAQAEAGYPVLITPHIGGATDAMPRAEAFMADKAIAWWRSAQNMVGG</sequence>
<dbReference type="Proteomes" id="UP000317496">
    <property type="component" value="Chromosome"/>
</dbReference>
<dbReference type="InterPro" id="IPR050857">
    <property type="entry name" value="D-2-hydroxyacid_DH"/>
</dbReference>
<gene>
    <name evidence="5" type="ORF">FNB15_03005</name>
</gene>
<proteinExistence type="inferred from homology"/>
<accession>A0A516GXT2</accession>
<dbReference type="SUPFAM" id="SSF52283">
    <property type="entry name" value="Formate/glycerate dehydrogenase catalytic domain-like"/>
    <property type="match status" value="1"/>
</dbReference>
<dbReference type="InterPro" id="IPR036291">
    <property type="entry name" value="NAD(P)-bd_dom_sf"/>
</dbReference>
<evidence type="ECO:0000259" key="4">
    <source>
        <dbReference type="Pfam" id="PF02826"/>
    </source>
</evidence>
<feature type="domain" description="D-isomer specific 2-hydroxyacid dehydrogenase NAD-binding" evidence="4">
    <location>
        <begin position="114"/>
        <end position="292"/>
    </location>
</feature>
<dbReference type="EMBL" id="CP041636">
    <property type="protein sequence ID" value="QDO96307.1"/>
    <property type="molecule type" value="Genomic_DNA"/>
</dbReference>
<dbReference type="SUPFAM" id="SSF51735">
    <property type="entry name" value="NAD(P)-binding Rossmann-fold domains"/>
    <property type="match status" value="1"/>
</dbReference>
<dbReference type="Gene3D" id="3.40.50.720">
    <property type="entry name" value="NAD(P)-binding Rossmann-like Domain"/>
    <property type="match status" value="2"/>
</dbReference>
<dbReference type="PANTHER" id="PTHR42789:SF1">
    <property type="entry name" value="D-ISOMER SPECIFIC 2-HYDROXYACID DEHYDROGENASE FAMILY PROTEIN (AFU_ORTHOLOGUE AFUA_6G10090)"/>
    <property type="match status" value="1"/>
</dbReference>
<evidence type="ECO:0000313" key="6">
    <source>
        <dbReference type="Proteomes" id="UP000317496"/>
    </source>
</evidence>
<dbReference type="OrthoDB" id="9793626at2"/>
<evidence type="ECO:0000256" key="2">
    <source>
        <dbReference type="ARBA" id="ARBA00023002"/>
    </source>
</evidence>
<reference evidence="5 6" key="1">
    <citation type="submission" date="2019-07" db="EMBL/GenBank/DDBJ databases">
        <title>Genome sequencing for Ferrovibrio sp. K5.</title>
        <authorList>
            <person name="Park S.-J."/>
        </authorList>
    </citation>
    <scope>NUCLEOTIDE SEQUENCE [LARGE SCALE GENOMIC DNA]</scope>
    <source>
        <strain evidence="5 6">K5</strain>
    </source>
</reference>
<dbReference type="PROSITE" id="PS00670">
    <property type="entry name" value="D_2_HYDROXYACID_DH_2"/>
    <property type="match status" value="1"/>
</dbReference>
<dbReference type="AlphaFoldDB" id="A0A516GXT2"/>
<evidence type="ECO:0000256" key="1">
    <source>
        <dbReference type="ARBA" id="ARBA00005854"/>
    </source>
</evidence>
<evidence type="ECO:0000313" key="5">
    <source>
        <dbReference type="EMBL" id="QDO96307.1"/>
    </source>
</evidence>
<comment type="similarity">
    <text evidence="1">Belongs to the D-isomer specific 2-hydroxyacid dehydrogenase family.</text>
</comment>
<dbReference type="Pfam" id="PF02826">
    <property type="entry name" value="2-Hacid_dh_C"/>
    <property type="match status" value="1"/>
</dbReference>
<name>A0A516GXT2_9PROT</name>
<dbReference type="PANTHER" id="PTHR42789">
    <property type="entry name" value="D-ISOMER SPECIFIC 2-HYDROXYACID DEHYDROGENASE FAMILY PROTEIN (AFU_ORTHOLOGUE AFUA_6G10090)"/>
    <property type="match status" value="1"/>
</dbReference>
<keyword evidence="3" id="KW-0520">NAD</keyword>
<dbReference type="InterPro" id="IPR006140">
    <property type="entry name" value="D-isomer_DH_NAD-bd"/>
</dbReference>
<dbReference type="GO" id="GO:0016616">
    <property type="term" value="F:oxidoreductase activity, acting on the CH-OH group of donors, NAD or NADP as acceptor"/>
    <property type="evidence" value="ECO:0007669"/>
    <property type="project" value="InterPro"/>
</dbReference>
<dbReference type="GO" id="GO:0051287">
    <property type="term" value="F:NAD binding"/>
    <property type="evidence" value="ECO:0007669"/>
    <property type="project" value="InterPro"/>
</dbReference>
<protein>
    <recommendedName>
        <fullName evidence="4">D-isomer specific 2-hydroxyacid dehydrogenase NAD-binding domain-containing protein</fullName>
    </recommendedName>
</protein>
<dbReference type="KEGG" id="fer:FNB15_03005"/>
<keyword evidence="2" id="KW-0560">Oxidoreductase</keyword>
<evidence type="ECO:0000256" key="3">
    <source>
        <dbReference type="ARBA" id="ARBA00023027"/>
    </source>
</evidence>
<dbReference type="InterPro" id="IPR029753">
    <property type="entry name" value="D-isomer_DH_CS"/>
</dbReference>
<keyword evidence="6" id="KW-1185">Reference proteome</keyword>
<organism evidence="5 6">
    <name type="scientific">Ferrovibrio terrae</name>
    <dbReference type="NCBI Taxonomy" id="2594003"/>
    <lineage>
        <taxon>Bacteria</taxon>
        <taxon>Pseudomonadati</taxon>
        <taxon>Pseudomonadota</taxon>
        <taxon>Alphaproteobacteria</taxon>
        <taxon>Rhodospirillales</taxon>
        <taxon>Rhodospirillaceae</taxon>
        <taxon>Ferrovibrio</taxon>
    </lineage>
</organism>